<evidence type="ECO:0000259" key="4">
    <source>
        <dbReference type="Pfam" id="PF03816"/>
    </source>
</evidence>
<dbReference type="Proteomes" id="UP000660680">
    <property type="component" value="Unassembled WGS sequence"/>
</dbReference>
<feature type="transmembrane region" description="Helical" evidence="3">
    <location>
        <begin position="36"/>
        <end position="58"/>
    </location>
</feature>
<gene>
    <name evidence="5" type="ORF">GCM10010171_30320</name>
</gene>
<comment type="caution">
    <text evidence="5">The sequence shown here is derived from an EMBL/GenBank/DDBJ whole genome shotgun (WGS) entry which is preliminary data.</text>
</comment>
<evidence type="ECO:0000256" key="2">
    <source>
        <dbReference type="SAM" id="MobiDB-lite"/>
    </source>
</evidence>
<dbReference type="PANTHER" id="PTHR33392:SF6">
    <property type="entry name" value="POLYISOPRENYL-TEICHOIC ACID--PEPTIDOGLYCAN TEICHOIC ACID TRANSFERASE TAGU"/>
    <property type="match status" value="1"/>
</dbReference>
<dbReference type="RefSeq" id="WP_189211038.1">
    <property type="nucleotide sequence ID" value="NZ_BMRB01000002.1"/>
</dbReference>
<feature type="domain" description="Cell envelope-related transcriptional attenuator" evidence="4">
    <location>
        <begin position="87"/>
        <end position="227"/>
    </location>
</feature>
<evidence type="ECO:0000313" key="6">
    <source>
        <dbReference type="Proteomes" id="UP000660680"/>
    </source>
</evidence>
<comment type="similarity">
    <text evidence="1">Belongs to the LytR/CpsA/Psr (LCP) family.</text>
</comment>
<dbReference type="AlphaFoldDB" id="A0A918GG95"/>
<dbReference type="Gene3D" id="3.40.630.190">
    <property type="entry name" value="LCP protein"/>
    <property type="match status" value="1"/>
</dbReference>
<dbReference type="Pfam" id="PF03816">
    <property type="entry name" value="LytR_cpsA_psr"/>
    <property type="match status" value="1"/>
</dbReference>
<keyword evidence="3" id="KW-0812">Transmembrane</keyword>
<name>A0A918GG95_9PSEU</name>
<sequence>MTEDDIRAVLADEAARAVPGSVVVERLRAPRRRRGGLAAAVAVAAAAAVAAVSIPLMAGRDAPTAPVAPAAPAPARNVVVIGSDGGRADSIMLVRVDAGRVAVLSLPRDAWVDIPGHGMGKLNSAYLSGPEAMVAAVERLTGQPVDHYAAVEMAGFQRLADAVGGVEVCLRAPSADGFSGADFPAGRQSLSGAAALAFVRQRHGLPNGDLDRVVRQQVFARALVDKLVTTVLTDPGRRAELTALVEDVVDTDPGWSPVAMAAEATGPVRVATIPIADVNGTVGGLAVLKVDAAQVAAFTAEFFAPAGSTAPPSGPPAPGGDGCVN</sequence>
<reference evidence="5" key="2">
    <citation type="submission" date="2020-09" db="EMBL/GenBank/DDBJ databases">
        <authorList>
            <person name="Sun Q."/>
            <person name="Ohkuma M."/>
        </authorList>
    </citation>
    <scope>NUCLEOTIDE SEQUENCE</scope>
    <source>
        <strain evidence="5">JCM 3276</strain>
    </source>
</reference>
<organism evidence="5 6">
    <name type="scientific">Actinokineospora fastidiosa</name>
    <dbReference type="NCBI Taxonomy" id="1816"/>
    <lineage>
        <taxon>Bacteria</taxon>
        <taxon>Bacillati</taxon>
        <taxon>Actinomycetota</taxon>
        <taxon>Actinomycetes</taxon>
        <taxon>Pseudonocardiales</taxon>
        <taxon>Pseudonocardiaceae</taxon>
        <taxon>Actinokineospora</taxon>
    </lineage>
</organism>
<dbReference type="EMBL" id="BMRB01000002">
    <property type="protein sequence ID" value="GGS33934.1"/>
    <property type="molecule type" value="Genomic_DNA"/>
</dbReference>
<evidence type="ECO:0000256" key="3">
    <source>
        <dbReference type="SAM" id="Phobius"/>
    </source>
</evidence>
<accession>A0A918GG95</accession>
<keyword evidence="6" id="KW-1185">Reference proteome</keyword>
<keyword evidence="3" id="KW-0472">Membrane</keyword>
<proteinExistence type="inferred from homology"/>
<evidence type="ECO:0000256" key="1">
    <source>
        <dbReference type="ARBA" id="ARBA00006068"/>
    </source>
</evidence>
<reference evidence="5" key="1">
    <citation type="journal article" date="2014" name="Int. J. Syst. Evol. Microbiol.">
        <title>Complete genome sequence of Corynebacterium casei LMG S-19264T (=DSM 44701T), isolated from a smear-ripened cheese.</title>
        <authorList>
            <consortium name="US DOE Joint Genome Institute (JGI-PGF)"/>
            <person name="Walter F."/>
            <person name="Albersmeier A."/>
            <person name="Kalinowski J."/>
            <person name="Ruckert C."/>
        </authorList>
    </citation>
    <scope>NUCLEOTIDE SEQUENCE</scope>
    <source>
        <strain evidence="5">JCM 3276</strain>
    </source>
</reference>
<dbReference type="InterPro" id="IPR004474">
    <property type="entry name" value="LytR_CpsA_psr"/>
</dbReference>
<dbReference type="InterPro" id="IPR050922">
    <property type="entry name" value="LytR/CpsA/Psr_CW_biosynth"/>
</dbReference>
<evidence type="ECO:0000313" key="5">
    <source>
        <dbReference type="EMBL" id="GGS33934.1"/>
    </source>
</evidence>
<dbReference type="NCBIfam" id="TIGR00350">
    <property type="entry name" value="lytR_cpsA_psr"/>
    <property type="match status" value="1"/>
</dbReference>
<dbReference type="PANTHER" id="PTHR33392">
    <property type="entry name" value="POLYISOPRENYL-TEICHOIC ACID--PEPTIDOGLYCAN TEICHOIC ACID TRANSFERASE TAGU"/>
    <property type="match status" value="1"/>
</dbReference>
<protein>
    <recommendedName>
        <fullName evidence="4">Cell envelope-related transcriptional attenuator domain-containing protein</fullName>
    </recommendedName>
</protein>
<keyword evidence="3" id="KW-1133">Transmembrane helix</keyword>
<feature type="region of interest" description="Disordered" evidence="2">
    <location>
        <begin position="306"/>
        <end position="325"/>
    </location>
</feature>